<organism evidence="2 3">
    <name type="scientific">Westerdykella ornata</name>
    <dbReference type="NCBI Taxonomy" id="318751"/>
    <lineage>
        <taxon>Eukaryota</taxon>
        <taxon>Fungi</taxon>
        <taxon>Dikarya</taxon>
        <taxon>Ascomycota</taxon>
        <taxon>Pezizomycotina</taxon>
        <taxon>Dothideomycetes</taxon>
        <taxon>Pleosporomycetidae</taxon>
        <taxon>Pleosporales</taxon>
        <taxon>Sporormiaceae</taxon>
        <taxon>Westerdykella</taxon>
    </lineage>
</organism>
<evidence type="ECO:0000313" key="3">
    <source>
        <dbReference type="Proteomes" id="UP000800097"/>
    </source>
</evidence>
<evidence type="ECO:0000256" key="1">
    <source>
        <dbReference type="SAM" id="MobiDB-lite"/>
    </source>
</evidence>
<dbReference type="RefSeq" id="XP_033655638.1">
    <property type="nucleotide sequence ID" value="XM_033797914.1"/>
</dbReference>
<dbReference type="EMBL" id="ML986488">
    <property type="protein sequence ID" value="KAF2278099.1"/>
    <property type="molecule type" value="Genomic_DNA"/>
</dbReference>
<dbReference type="AlphaFoldDB" id="A0A6A6JSZ0"/>
<accession>A0A6A6JSZ0</accession>
<dbReference type="Proteomes" id="UP000800097">
    <property type="component" value="Unassembled WGS sequence"/>
</dbReference>
<reference evidence="2" key="1">
    <citation type="journal article" date="2020" name="Stud. Mycol.">
        <title>101 Dothideomycetes genomes: a test case for predicting lifestyles and emergence of pathogens.</title>
        <authorList>
            <person name="Haridas S."/>
            <person name="Albert R."/>
            <person name="Binder M."/>
            <person name="Bloem J."/>
            <person name="Labutti K."/>
            <person name="Salamov A."/>
            <person name="Andreopoulos B."/>
            <person name="Baker S."/>
            <person name="Barry K."/>
            <person name="Bills G."/>
            <person name="Bluhm B."/>
            <person name="Cannon C."/>
            <person name="Castanera R."/>
            <person name="Culley D."/>
            <person name="Daum C."/>
            <person name="Ezra D."/>
            <person name="Gonzalez J."/>
            <person name="Henrissat B."/>
            <person name="Kuo A."/>
            <person name="Liang C."/>
            <person name="Lipzen A."/>
            <person name="Lutzoni F."/>
            <person name="Magnuson J."/>
            <person name="Mondo S."/>
            <person name="Nolan M."/>
            <person name="Ohm R."/>
            <person name="Pangilinan J."/>
            <person name="Park H.-J."/>
            <person name="Ramirez L."/>
            <person name="Alfaro M."/>
            <person name="Sun H."/>
            <person name="Tritt A."/>
            <person name="Yoshinaga Y."/>
            <person name="Zwiers L.-H."/>
            <person name="Turgeon B."/>
            <person name="Goodwin S."/>
            <person name="Spatafora J."/>
            <person name="Crous P."/>
            <person name="Grigoriev I."/>
        </authorList>
    </citation>
    <scope>NUCLEOTIDE SEQUENCE</scope>
    <source>
        <strain evidence="2">CBS 379.55</strain>
    </source>
</reference>
<keyword evidence="3" id="KW-1185">Reference proteome</keyword>
<sequence>MPHCKANTGWPNAHINAHQRSTTYVTSKVGDPALCICWGGATAESPGGANAHPPSLLSRAHPLPPPPGVATSAAVPTALPGGRLSLPGPSLWS</sequence>
<proteinExistence type="predicted"/>
<evidence type="ECO:0000313" key="2">
    <source>
        <dbReference type="EMBL" id="KAF2278099.1"/>
    </source>
</evidence>
<dbReference type="GeneID" id="54551089"/>
<name>A0A6A6JSZ0_WESOR</name>
<gene>
    <name evidence="2" type="ORF">EI97DRAFT_431360</name>
</gene>
<feature type="region of interest" description="Disordered" evidence="1">
    <location>
        <begin position="45"/>
        <end position="93"/>
    </location>
</feature>
<protein>
    <submittedName>
        <fullName evidence="2">Uncharacterized protein</fullName>
    </submittedName>
</protein>